<evidence type="ECO:0000313" key="2">
    <source>
        <dbReference type="EMBL" id="MBF4632623.1"/>
    </source>
</evidence>
<protein>
    <submittedName>
        <fullName evidence="2">Uncharacterized protein</fullName>
    </submittedName>
</protein>
<organism evidence="2 3">
    <name type="scientific">Clavibacter phaseoli</name>
    <dbReference type="NCBI Taxonomy" id="1734031"/>
    <lineage>
        <taxon>Bacteria</taxon>
        <taxon>Bacillati</taxon>
        <taxon>Actinomycetota</taxon>
        <taxon>Actinomycetes</taxon>
        <taxon>Micrococcales</taxon>
        <taxon>Microbacteriaceae</taxon>
        <taxon>Clavibacter</taxon>
    </lineage>
</organism>
<evidence type="ECO:0000313" key="3">
    <source>
        <dbReference type="Proteomes" id="UP000634579"/>
    </source>
</evidence>
<keyword evidence="3" id="KW-1185">Reference proteome</keyword>
<proteinExistence type="predicted"/>
<comment type="caution">
    <text evidence="2">The sequence shown here is derived from an EMBL/GenBank/DDBJ whole genome shotgun (WGS) entry which is preliminary data.</text>
</comment>
<dbReference type="RefSeq" id="WP_228504367.1">
    <property type="nucleotide sequence ID" value="NZ_JADKRP010000006.1"/>
</dbReference>
<reference evidence="2 3" key="1">
    <citation type="submission" date="2020-10" db="EMBL/GenBank/DDBJ databases">
        <title>Draft genome sequences of plant-associated actinobacteria.</title>
        <authorList>
            <person name="Tarlachkov S.V."/>
            <person name="Starodumova I.P."/>
            <person name="Dorofeeva L.V."/>
            <person name="Prisyazhnaya N.V."/>
            <person name="Roubtsova T.V."/>
            <person name="Chizhov V.N."/>
            <person name="Nadler S.A."/>
            <person name="Subbotin S.A."/>
            <person name="Evtushenko L.I."/>
        </authorList>
    </citation>
    <scope>NUCLEOTIDE SEQUENCE [LARGE SCALE GENOMIC DNA]</scope>
    <source>
        <strain evidence="2 3">VKM Ac-2886</strain>
    </source>
</reference>
<dbReference type="EMBL" id="JADKRP010000006">
    <property type="protein sequence ID" value="MBF4632623.1"/>
    <property type="molecule type" value="Genomic_DNA"/>
</dbReference>
<feature type="region of interest" description="Disordered" evidence="1">
    <location>
        <begin position="12"/>
        <end position="38"/>
    </location>
</feature>
<evidence type="ECO:0000256" key="1">
    <source>
        <dbReference type="SAM" id="MobiDB-lite"/>
    </source>
</evidence>
<gene>
    <name evidence="2" type="ORF">ITJ42_15495</name>
</gene>
<sequence>MTLSLALAAAGCSSPAPGLADLDREPTTGHPLPADVSDDALADVDRDSIRWVGEHEGTDLWLAAGENDYGACLVIYPNATDWLVACGGGLMQSTTSGGLEFAVVPDGGTVPAGFEAVSRNVFASS</sequence>
<dbReference type="Proteomes" id="UP000634579">
    <property type="component" value="Unassembled WGS sequence"/>
</dbReference>
<dbReference type="AlphaFoldDB" id="A0A8I0SDL3"/>
<name>A0A8I0SDL3_9MICO</name>
<accession>A0A8I0SDL3</accession>